<keyword evidence="2" id="KW-0732">Signal</keyword>
<comment type="caution">
    <text evidence="3">The sequence shown here is derived from an EMBL/GenBank/DDBJ whole genome shotgun (WGS) entry which is preliminary data.</text>
</comment>
<evidence type="ECO:0000313" key="4">
    <source>
        <dbReference type="Proteomes" id="UP001596086"/>
    </source>
</evidence>
<feature type="chain" id="PRO_5045771203" description="MSHA biogenesis protein MshK" evidence="2">
    <location>
        <begin position="27"/>
        <end position="143"/>
    </location>
</feature>
<protein>
    <recommendedName>
        <fullName evidence="5">MSHA biogenesis protein MshK</fullName>
    </recommendedName>
</protein>
<dbReference type="RefSeq" id="WP_379766476.1">
    <property type="nucleotide sequence ID" value="NZ_JBHSMZ010000001.1"/>
</dbReference>
<sequence length="143" mass="14297">MDEALTKIAARAALAALALAAGAASAASTGSPQAARSLPDPTRPPAAALPAAPGASDAAKQEAAPQLQSVMLARAGGQGRIAVIDGQGVRVGDSFRGARVVRIADSAVELQRGAERQVLRLYAPDSAAGVTRVPAASRPGERR</sequence>
<feature type="region of interest" description="Disordered" evidence="1">
    <location>
        <begin position="28"/>
        <end position="63"/>
    </location>
</feature>
<reference evidence="4" key="1">
    <citation type="journal article" date="2019" name="Int. J. Syst. Evol. Microbiol.">
        <title>The Global Catalogue of Microorganisms (GCM) 10K type strain sequencing project: providing services to taxonomists for standard genome sequencing and annotation.</title>
        <authorList>
            <consortium name="The Broad Institute Genomics Platform"/>
            <consortium name="The Broad Institute Genome Sequencing Center for Infectious Disease"/>
            <person name="Wu L."/>
            <person name="Ma J."/>
        </authorList>
    </citation>
    <scope>NUCLEOTIDE SEQUENCE [LARGE SCALE GENOMIC DNA]</scope>
    <source>
        <strain evidence="4">CGMCC 4.5798</strain>
    </source>
</reference>
<evidence type="ECO:0008006" key="5">
    <source>
        <dbReference type="Google" id="ProtNLM"/>
    </source>
</evidence>
<gene>
    <name evidence="3" type="ORF">ACFPO9_02360</name>
</gene>
<evidence type="ECO:0000256" key="1">
    <source>
        <dbReference type="SAM" id="MobiDB-lite"/>
    </source>
</evidence>
<feature type="compositionally biased region" description="Low complexity" evidence="1">
    <location>
        <begin position="45"/>
        <end position="58"/>
    </location>
</feature>
<dbReference type="EMBL" id="JBHSMZ010000001">
    <property type="protein sequence ID" value="MFC5547356.1"/>
    <property type="molecule type" value="Genomic_DNA"/>
</dbReference>
<evidence type="ECO:0000256" key="2">
    <source>
        <dbReference type="SAM" id="SignalP"/>
    </source>
</evidence>
<organism evidence="3 4">
    <name type="scientific">Massilia aerilata</name>
    <dbReference type="NCBI Taxonomy" id="453817"/>
    <lineage>
        <taxon>Bacteria</taxon>
        <taxon>Pseudomonadati</taxon>
        <taxon>Pseudomonadota</taxon>
        <taxon>Betaproteobacteria</taxon>
        <taxon>Burkholderiales</taxon>
        <taxon>Oxalobacteraceae</taxon>
        <taxon>Telluria group</taxon>
        <taxon>Massilia</taxon>
    </lineage>
</organism>
<feature type="signal peptide" evidence="2">
    <location>
        <begin position="1"/>
        <end position="26"/>
    </location>
</feature>
<evidence type="ECO:0000313" key="3">
    <source>
        <dbReference type="EMBL" id="MFC5547356.1"/>
    </source>
</evidence>
<dbReference type="Proteomes" id="UP001596086">
    <property type="component" value="Unassembled WGS sequence"/>
</dbReference>
<accession>A0ABW0RTG0</accession>
<keyword evidence="4" id="KW-1185">Reference proteome</keyword>
<name>A0ABW0RTG0_9BURK</name>
<proteinExistence type="predicted"/>